<dbReference type="InterPro" id="IPR044941">
    <property type="entry name" value="EutB_N_sf"/>
</dbReference>
<evidence type="ECO:0000313" key="2">
    <source>
        <dbReference type="EMBL" id="MFC5474296.1"/>
    </source>
</evidence>
<dbReference type="NCBIfam" id="NF011649">
    <property type="entry name" value="PRK15067.1"/>
    <property type="match status" value="1"/>
</dbReference>
<comment type="subunit">
    <text evidence="1">The basic unit is a heterodimer which dimerizes to form tetramers. The heterotetramers trimerize; 6 large subunits form a core ring with 6 small subunits projecting outwards.</text>
</comment>
<dbReference type="HAMAP" id="MF_00861">
    <property type="entry name" value="EutB"/>
    <property type="match status" value="1"/>
</dbReference>
<keyword evidence="1" id="KW-0456">Lyase</keyword>
<feature type="binding site" evidence="1">
    <location>
        <begin position="163"/>
        <end position="165"/>
    </location>
    <ligand>
        <name>substrate</name>
    </ligand>
</feature>
<feature type="binding site" evidence="1">
    <location>
        <position position="249"/>
    </location>
    <ligand>
        <name>adenosylcob(III)alamin</name>
        <dbReference type="ChEBI" id="CHEBI:18408"/>
    </ligand>
</feature>
<dbReference type="Pfam" id="PF06751">
    <property type="entry name" value="EutB"/>
    <property type="match status" value="1"/>
</dbReference>
<dbReference type="PIRSF" id="PIRSF018788">
    <property type="entry name" value="EutB"/>
    <property type="match status" value="1"/>
</dbReference>
<keyword evidence="1" id="KW-0170">Cobalt</keyword>
<sequence length="465" mass="50164">MKRHQFTHIVGTKTYQFRDLKDLMAKATPARSGDYLAGLAAGSAEERVAAQMALAALPLSIFLNDLLVPYEKDEISRLIIDEHDAVAFAPIKHLTVGDFRNWLLSDEVDAGVLAAAAPGITPEMAAAVSKIMRVQDLILTARKCRVVTRFRNTIGLANSLSTRLQPNHPTDDASGIAASILDGLLYGSGDAVIGINPATDNVPQVIKIVSMLNEVIDQYQIPTQSCVLTHVTNTIAAIERGAPVDLVFQSIAGTEAANLGFGINLNLLDEARNAALSLKRGTVGNNVMYFETGQGSALSANAHHGVDQQTCEARAYAVARKFKPLLVNSVVGFIGPEYLYDGKQIIRAGLEDHFCAKLLGLPMGCDVCYTNHAEADQNDMDILLTLLGTAGCTFVMGIPGSDDIMLNYQTTSFHDALYARRVLGLKPAPEFEAWLKQMQIFGDGDEVRLAAGLPAPFQQALRRLS</sequence>
<comment type="similarity">
    <text evidence="1">Belongs to the EutB family.</text>
</comment>
<name>A0ABW0M9N8_9BURK</name>
<proteinExistence type="inferred from homology"/>
<keyword evidence="3" id="KW-1185">Reference proteome</keyword>
<comment type="function">
    <text evidence="1">Catalyzes the deamination of various vicinal amino-alcohols to oxo compounds. Allows this organism to utilize ethanolamine as the sole source of nitrogen and carbon in the presence of vitamin B12.</text>
</comment>
<dbReference type="Gene3D" id="2.30.170.30">
    <property type="entry name" value="ethanolamine ammonia-lyase heavy chain domain like"/>
    <property type="match status" value="1"/>
</dbReference>
<comment type="subcellular location">
    <subcellularLocation>
        <location evidence="1">Bacterial microcompartment</location>
    </subcellularLocation>
</comment>
<comment type="catalytic activity">
    <reaction evidence="1">
        <text>ethanolamine = acetaldehyde + NH4(+)</text>
        <dbReference type="Rhea" id="RHEA:15313"/>
        <dbReference type="ChEBI" id="CHEBI:15343"/>
        <dbReference type="ChEBI" id="CHEBI:28938"/>
        <dbReference type="ChEBI" id="CHEBI:57603"/>
        <dbReference type="EC" id="4.3.1.7"/>
    </reaction>
</comment>
<dbReference type="Gene3D" id="1.10.220.70">
    <property type="entry name" value="lyase"/>
    <property type="match status" value="1"/>
</dbReference>
<comment type="pathway">
    <text evidence="1">Amine and polyamine degradation; ethanolamine degradation.</text>
</comment>
<dbReference type="Gene3D" id="3.20.20.70">
    <property type="entry name" value="Aldolase class I"/>
    <property type="match status" value="1"/>
</dbReference>
<organism evidence="2 3">
    <name type="scientific">Paraherbaspirillum soli</name>
    <dbReference type="NCBI Taxonomy" id="631222"/>
    <lineage>
        <taxon>Bacteria</taxon>
        <taxon>Pseudomonadati</taxon>
        <taxon>Pseudomonadota</taxon>
        <taxon>Betaproteobacteria</taxon>
        <taxon>Burkholderiales</taxon>
        <taxon>Oxalobacteraceae</taxon>
        <taxon>Paraherbaspirillum</taxon>
    </lineage>
</organism>
<evidence type="ECO:0000256" key="1">
    <source>
        <dbReference type="HAMAP-Rule" id="MF_00861"/>
    </source>
</evidence>
<dbReference type="RefSeq" id="WP_378997367.1">
    <property type="nucleotide sequence ID" value="NZ_JBHSMT010000013.1"/>
</dbReference>
<dbReference type="PANTHER" id="PTHR39329:SF1">
    <property type="entry name" value="ETHANOLAMINE AMMONIA-LYASE LARGE SUBUNIT"/>
    <property type="match status" value="1"/>
</dbReference>
<protein>
    <recommendedName>
        <fullName evidence="1">Ethanolamine ammonia-lyase large subunit</fullName>
        <shortName evidence="1">EAL large subunit</shortName>
        <ecNumber evidence="1">4.3.1.7</ecNumber>
    </recommendedName>
</protein>
<accession>A0ABW0M9N8</accession>
<dbReference type="EMBL" id="JBHSMT010000013">
    <property type="protein sequence ID" value="MFC5474296.1"/>
    <property type="molecule type" value="Genomic_DNA"/>
</dbReference>
<feature type="binding site" evidence="1">
    <location>
        <position position="405"/>
    </location>
    <ligand>
        <name>adenosylcob(III)alamin</name>
        <dbReference type="ChEBI" id="CHEBI:18408"/>
    </ligand>
</feature>
<feature type="binding site" evidence="1">
    <location>
        <position position="291"/>
    </location>
    <ligand>
        <name>substrate</name>
    </ligand>
</feature>
<evidence type="ECO:0000313" key="3">
    <source>
        <dbReference type="Proteomes" id="UP001596045"/>
    </source>
</evidence>
<keyword evidence="1" id="KW-1283">Bacterial microcompartment</keyword>
<dbReference type="InterPro" id="IPR013785">
    <property type="entry name" value="Aldolase_TIM"/>
</dbReference>
<feature type="binding site" evidence="1">
    <location>
        <position position="197"/>
    </location>
    <ligand>
        <name>adenosylcob(III)alamin</name>
        <dbReference type="ChEBI" id="CHEBI:18408"/>
    </ligand>
</feature>
<dbReference type="InterPro" id="IPR044939">
    <property type="entry name" value="EutB_dom_2_sf"/>
</dbReference>
<feature type="binding site" evidence="1">
    <location>
        <position position="196"/>
    </location>
    <ligand>
        <name>substrate</name>
    </ligand>
</feature>
<comment type="cofactor">
    <cofactor evidence="1">
        <name>adenosylcob(III)alamin</name>
        <dbReference type="ChEBI" id="CHEBI:18408"/>
    </cofactor>
    <text evidence="1">Binds between the large and small subunits.</text>
</comment>
<gene>
    <name evidence="1" type="primary">eutB</name>
    <name evidence="2" type="ORF">ACFPM8_10030</name>
</gene>
<feature type="binding site" evidence="1">
    <location>
        <position position="299"/>
    </location>
    <ligand>
        <name>adenosylcob(III)alamin</name>
        <dbReference type="ChEBI" id="CHEBI:18408"/>
    </ligand>
</feature>
<reference evidence="3" key="1">
    <citation type="journal article" date="2019" name="Int. J. Syst. Evol. Microbiol.">
        <title>The Global Catalogue of Microorganisms (GCM) 10K type strain sequencing project: providing services to taxonomists for standard genome sequencing and annotation.</title>
        <authorList>
            <consortium name="The Broad Institute Genomics Platform"/>
            <consortium name="The Broad Institute Genome Sequencing Center for Infectious Disease"/>
            <person name="Wu L."/>
            <person name="Ma J."/>
        </authorList>
    </citation>
    <scope>NUCLEOTIDE SEQUENCE [LARGE SCALE GENOMIC DNA]</scope>
    <source>
        <strain evidence="3">JCM 17066</strain>
    </source>
</reference>
<keyword evidence="1" id="KW-0846">Cobalamin</keyword>
<dbReference type="Proteomes" id="UP001596045">
    <property type="component" value="Unassembled WGS sequence"/>
</dbReference>
<dbReference type="InterPro" id="IPR010628">
    <property type="entry name" value="EutB"/>
</dbReference>
<feature type="binding site" evidence="1">
    <location>
        <position position="366"/>
    </location>
    <ligand>
        <name>substrate</name>
    </ligand>
</feature>
<dbReference type="EC" id="4.3.1.7" evidence="1"/>
<dbReference type="PANTHER" id="PTHR39329">
    <property type="entry name" value="ETHANOLAMINE AMMONIA-LYASE HEAVY CHAIN"/>
    <property type="match status" value="1"/>
</dbReference>
<comment type="caution">
    <text evidence="2">The sequence shown here is derived from an EMBL/GenBank/DDBJ whole genome shotgun (WGS) entry which is preliminary data.</text>
</comment>